<dbReference type="Proteomes" id="UP000204551">
    <property type="component" value="Chromosome"/>
</dbReference>
<dbReference type="PROSITE" id="PS50075">
    <property type="entry name" value="CARRIER"/>
    <property type="match status" value="1"/>
</dbReference>
<dbReference type="GO" id="GO:0016874">
    <property type="term" value="F:ligase activity"/>
    <property type="evidence" value="ECO:0007669"/>
    <property type="project" value="UniProtKB-KW"/>
</dbReference>
<evidence type="ECO:0000313" key="2">
    <source>
        <dbReference type="EMBL" id="ASO06657.1"/>
    </source>
</evidence>
<organism evidence="2 3">
    <name type="scientific">Arenibacter algicola</name>
    <dbReference type="NCBI Taxonomy" id="616991"/>
    <lineage>
        <taxon>Bacteria</taxon>
        <taxon>Pseudomonadati</taxon>
        <taxon>Bacteroidota</taxon>
        <taxon>Flavobacteriia</taxon>
        <taxon>Flavobacteriales</taxon>
        <taxon>Flavobacteriaceae</taxon>
        <taxon>Arenibacter</taxon>
    </lineage>
</organism>
<dbReference type="Pfam" id="PF00550">
    <property type="entry name" value="PP-binding"/>
    <property type="match status" value="1"/>
</dbReference>
<dbReference type="RefSeq" id="WP_093979093.1">
    <property type="nucleotide sequence ID" value="NZ_CP022515.1"/>
</dbReference>
<dbReference type="EMBL" id="CP022515">
    <property type="protein sequence ID" value="ASO06657.1"/>
    <property type="molecule type" value="Genomic_DNA"/>
</dbReference>
<dbReference type="KEGG" id="aalg:AREALGSMS7_03232"/>
<dbReference type="Gene3D" id="1.10.1200.10">
    <property type="entry name" value="ACP-like"/>
    <property type="match status" value="1"/>
</dbReference>
<keyword evidence="2" id="KW-0436">Ligase</keyword>
<gene>
    <name evidence="2" type="ORF">AREALGSMS7_03232</name>
</gene>
<feature type="domain" description="Carrier" evidence="1">
    <location>
        <begin position="1"/>
        <end position="77"/>
    </location>
</feature>
<dbReference type="SUPFAM" id="SSF47336">
    <property type="entry name" value="ACP-like"/>
    <property type="match status" value="1"/>
</dbReference>
<reference evidence="2 3" key="1">
    <citation type="submission" date="2017-07" db="EMBL/GenBank/DDBJ databases">
        <title>Genome Sequence of Arenibacter algicola Strain SMS7 Isolated from a culture of the Diatom Skeletonema marinoi.</title>
        <authorList>
            <person name="Topel M."/>
            <person name="Pinder M.I.M."/>
            <person name="Johansson O.N."/>
            <person name="Kourtchenko O."/>
            <person name="Godhe A."/>
            <person name="Clarke A.K."/>
        </authorList>
    </citation>
    <scope>NUCLEOTIDE SEQUENCE [LARGE SCALE GENOMIC DNA]</scope>
    <source>
        <strain evidence="2 3">SMS7</strain>
    </source>
</reference>
<protein>
    <submittedName>
        <fullName evidence="2">D-alanine--poly(Phosphoribitol) ligase subunit 2</fullName>
    </submittedName>
</protein>
<evidence type="ECO:0000313" key="3">
    <source>
        <dbReference type="Proteomes" id="UP000204551"/>
    </source>
</evidence>
<dbReference type="InterPro" id="IPR036736">
    <property type="entry name" value="ACP-like_sf"/>
</dbReference>
<evidence type="ECO:0000259" key="1">
    <source>
        <dbReference type="PROSITE" id="PS50075"/>
    </source>
</evidence>
<accession>A0A221UZ67</accession>
<proteinExistence type="predicted"/>
<dbReference type="InterPro" id="IPR009081">
    <property type="entry name" value="PP-bd_ACP"/>
</dbReference>
<name>A0A221UZ67_9FLAO</name>
<sequence length="80" mass="8877">MERTKDNIYTILNNIKPEVEFDQSNNFVLEGLLDSFDIVTLVAALDEEFEISIEGTDITPTNLATIEGIISLLAKYGISP</sequence>
<dbReference type="AlphaFoldDB" id="A0A221UZ67"/>